<evidence type="ECO:0000313" key="8">
    <source>
        <dbReference type="EMBL" id="NEE03933.1"/>
    </source>
</evidence>
<evidence type="ECO:0000256" key="6">
    <source>
        <dbReference type="SAM" id="MobiDB-lite"/>
    </source>
</evidence>
<dbReference type="PROSITE" id="PS50949">
    <property type="entry name" value="HTH_GNTR"/>
    <property type="match status" value="1"/>
</dbReference>
<dbReference type="PANTHER" id="PTHR46577:SF1">
    <property type="entry name" value="HTH-TYPE TRANSCRIPTIONAL REGULATORY PROTEIN GABR"/>
    <property type="match status" value="1"/>
</dbReference>
<organism evidence="8 9">
    <name type="scientific">Phytoactinopolyspora halotolerans</name>
    <dbReference type="NCBI Taxonomy" id="1981512"/>
    <lineage>
        <taxon>Bacteria</taxon>
        <taxon>Bacillati</taxon>
        <taxon>Actinomycetota</taxon>
        <taxon>Actinomycetes</taxon>
        <taxon>Jiangellales</taxon>
        <taxon>Jiangellaceae</taxon>
        <taxon>Phytoactinopolyspora</taxon>
    </lineage>
</organism>
<dbReference type="SUPFAM" id="SSF53383">
    <property type="entry name" value="PLP-dependent transferases"/>
    <property type="match status" value="1"/>
</dbReference>
<dbReference type="GO" id="GO:0003700">
    <property type="term" value="F:DNA-binding transcription factor activity"/>
    <property type="evidence" value="ECO:0007669"/>
    <property type="project" value="InterPro"/>
</dbReference>
<comment type="caution">
    <text evidence="8">The sequence shown here is derived from an EMBL/GenBank/DDBJ whole genome shotgun (WGS) entry which is preliminary data.</text>
</comment>
<proteinExistence type="inferred from homology"/>
<dbReference type="InterPro" id="IPR015424">
    <property type="entry name" value="PyrdxlP-dep_Trfase"/>
</dbReference>
<dbReference type="InterPro" id="IPR015421">
    <property type="entry name" value="PyrdxlP-dep_Trfase_major"/>
</dbReference>
<keyword evidence="9" id="KW-1185">Reference proteome</keyword>
<dbReference type="InterPro" id="IPR036388">
    <property type="entry name" value="WH-like_DNA-bd_sf"/>
</dbReference>
<dbReference type="SMART" id="SM00345">
    <property type="entry name" value="HTH_GNTR"/>
    <property type="match status" value="1"/>
</dbReference>
<comment type="similarity">
    <text evidence="1">In the C-terminal section; belongs to the class-I pyridoxal-phosphate-dependent aminotransferase family.</text>
</comment>
<dbReference type="GO" id="GO:0003677">
    <property type="term" value="F:DNA binding"/>
    <property type="evidence" value="ECO:0007669"/>
    <property type="project" value="UniProtKB-KW"/>
</dbReference>
<dbReference type="InterPro" id="IPR051446">
    <property type="entry name" value="HTH_trans_reg/aminotransferase"/>
</dbReference>
<feature type="compositionally biased region" description="Gly residues" evidence="6">
    <location>
        <begin position="131"/>
        <end position="146"/>
    </location>
</feature>
<evidence type="ECO:0000256" key="1">
    <source>
        <dbReference type="ARBA" id="ARBA00005384"/>
    </source>
</evidence>
<dbReference type="SUPFAM" id="SSF46785">
    <property type="entry name" value="Winged helix' DNA-binding domain"/>
    <property type="match status" value="1"/>
</dbReference>
<gene>
    <name evidence="8" type="ORF">G1H10_27570</name>
</gene>
<sequence>MGRVRRLNEDLPITGRTSREIAESIETGVELGVLRPRQALPSVRGLASRLGVSPSTVATAYRDLRLRGMVTSEAGRDTRIGTHPPVSTAAAQAARSGASWYEGPLPPDGAISGYAEYAAADDARGRAHHGPSGGGPAGQPGDGGADAAGELSGLRDVSDGNPDPRLLPDVQAALNSVEVRHYLYGEATILPALVEIVRSAFADVFAQLGADDVGSPGVAESDGDGASPGAAESNGDGHRPAAASAAASGGAVGDICLVASALDGIERLMSAWTRIGDRVVVEDPGHAGILDLVQAMGLEPIGVRMDDAGPLPADFNEALRQRPAAVVVTPRAQNPTGAAIDQRRAARLRRVLADYPEVAVVEDDHAWRLSSVPYASVCAGRRTWAVVRSVSKHLGPDLRLGFVTGDRRTVNRVAGRQMLGAGWVSHILQHAVVQLWRDERVRADVERAAATYQERQDAFLACLAEQGIVAHGRTGFNVQIPVPQEAPVIQEMQARGWRLRAGELHRIRSESFVRVTTATLEPAEGRRLATDLAAVLQPQRVSHLA</sequence>
<accession>A0A6L9SFQ4</accession>
<dbReference type="InterPro" id="IPR004839">
    <property type="entry name" value="Aminotransferase_I/II_large"/>
</dbReference>
<dbReference type="EMBL" id="JAAGOA010000027">
    <property type="protein sequence ID" value="NEE03933.1"/>
    <property type="molecule type" value="Genomic_DNA"/>
</dbReference>
<dbReference type="RefSeq" id="WP_163744032.1">
    <property type="nucleotide sequence ID" value="NZ_JAAGOA010000027.1"/>
</dbReference>
<dbReference type="GO" id="GO:0030170">
    <property type="term" value="F:pyridoxal phosphate binding"/>
    <property type="evidence" value="ECO:0007669"/>
    <property type="project" value="InterPro"/>
</dbReference>
<dbReference type="Pfam" id="PF00392">
    <property type="entry name" value="GntR"/>
    <property type="match status" value="1"/>
</dbReference>
<keyword evidence="8" id="KW-0032">Aminotransferase</keyword>
<dbReference type="Pfam" id="PF00155">
    <property type="entry name" value="Aminotran_1_2"/>
    <property type="match status" value="1"/>
</dbReference>
<keyword evidence="5" id="KW-0804">Transcription</keyword>
<dbReference type="InterPro" id="IPR000524">
    <property type="entry name" value="Tscrpt_reg_HTH_GntR"/>
</dbReference>
<feature type="region of interest" description="Disordered" evidence="6">
    <location>
        <begin position="122"/>
        <end position="166"/>
    </location>
</feature>
<feature type="region of interest" description="Disordered" evidence="6">
    <location>
        <begin position="214"/>
        <end position="243"/>
    </location>
</feature>
<reference evidence="8 9" key="1">
    <citation type="submission" date="2020-02" db="EMBL/GenBank/DDBJ databases">
        <authorList>
            <person name="Li X.-J."/>
            <person name="Han X.-M."/>
        </authorList>
    </citation>
    <scope>NUCLEOTIDE SEQUENCE [LARGE SCALE GENOMIC DNA]</scope>
    <source>
        <strain evidence="8 9">CCTCC AB 2017055</strain>
    </source>
</reference>
<dbReference type="CDD" id="cd00609">
    <property type="entry name" value="AAT_like"/>
    <property type="match status" value="1"/>
</dbReference>
<evidence type="ECO:0000256" key="2">
    <source>
        <dbReference type="ARBA" id="ARBA00022898"/>
    </source>
</evidence>
<evidence type="ECO:0000313" key="9">
    <source>
        <dbReference type="Proteomes" id="UP000475214"/>
    </source>
</evidence>
<keyword evidence="8" id="KW-0808">Transferase</keyword>
<keyword evidence="2" id="KW-0663">Pyridoxal phosphate</keyword>
<protein>
    <submittedName>
        <fullName evidence="8">Aminotransferase class I/II-fold pyridoxal phosphate-dependent enzyme</fullName>
    </submittedName>
</protein>
<evidence type="ECO:0000256" key="3">
    <source>
        <dbReference type="ARBA" id="ARBA00023015"/>
    </source>
</evidence>
<dbReference type="CDD" id="cd07377">
    <property type="entry name" value="WHTH_GntR"/>
    <property type="match status" value="1"/>
</dbReference>
<evidence type="ECO:0000259" key="7">
    <source>
        <dbReference type="PROSITE" id="PS50949"/>
    </source>
</evidence>
<evidence type="ECO:0000256" key="5">
    <source>
        <dbReference type="ARBA" id="ARBA00023163"/>
    </source>
</evidence>
<keyword evidence="4" id="KW-0238">DNA-binding</keyword>
<feature type="domain" description="HTH gntR-type" evidence="7">
    <location>
        <begin position="15"/>
        <end position="83"/>
    </location>
</feature>
<dbReference type="Gene3D" id="1.10.10.10">
    <property type="entry name" value="Winged helix-like DNA-binding domain superfamily/Winged helix DNA-binding domain"/>
    <property type="match status" value="1"/>
</dbReference>
<keyword evidence="3" id="KW-0805">Transcription regulation</keyword>
<name>A0A6L9SFQ4_9ACTN</name>
<dbReference type="PANTHER" id="PTHR46577">
    <property type="entry name" value="HTH-TYPE TRANSCRIPTIONAL REGULATORY PROTEIN GABR"/>
    <property type="match status" value="1"/>
</dbReference>
<dbReference type="GO" id="GO:0008483">
    <property type="term" value="F:transaminase activity"/>
    <property type="evidence" value="ECO:0007669"/>
    <property type="project" value="UniProtKB-KW"/>
</dbReference>
<dbReference type="Gene3D" id="3.40.640.10">
    <property type="entry name" value="Type I PLP-dependent aspartate aminotransferase-like (Major domain)"/>
    <property type="match status" value="1"/>
</dbReference>
<dbReference type="Proteomes" id="UP000475214">
    <property type="component" value="Unassembled WGS sequence"/>
</dbReference>
<dbReference type="InterPro" id="IPR036390">
    <property type="entry name" value="WH_DNA-bd_sf"/>
</dbReference>
<evidence type="ECO:0000256" key="4">
    <source>
        <dbReference type="ARBA" id="ARBA00023125"/>
    </source>
</evidence>
<dbReference type="AlphaFoldDB" id="A0A6L9SFQ4"/>